<dbReference type="AlphaFoldDB" id="A0A7C8IQA5"/>
<organism evidence="2 3">
    <name type="scientific">Xylaria multiplex</name>
    <dbReference type="NCBI Taxonomy" id="323545"/>
    <lineage>
        <taxon>Eukaryota</taxon>
        <taxon>Fungi</taxon>
        <taxon>Dikarya</taxon>
        <taxon>Ascomycota</taxon>
        <taxon>Pezizomycotina</taxon>
        <taxon>Sordariomycetes</taxon>
        <taxon>Xylariomycetidae</taxon>
        <taxon>Xylariales</taxon>
        <taxon>Xylariaceae</taxon>
        <taxon>Xylaria</taxon>
    </lineage>
</organism>
<evidence type="ECO:0000256" key="1">
    <source>
        <dbReference type="ARBA" id="ARBA00023002"/>
    </source>
</evidence>
<dbReference type="EMBL" id="WUBL01000048">
    <property type="protein sequence ID" value="KAF2968580.1"/>
    <property type="molecule type" value="Genomic_DNA"/>
</dbReference>
<protein>
    <submittedName>
        <fullName evidence="2">Uncharacterized protein</fullName>
    </submittedName>
</protein>
<accession>A0A7C8IQA5</accession>
<sequence>MASILSYVPVVNRFINSNDVSRSIDIPPVEVHNVETAPEKRPRTLKHLLRANHVNHSIIYHDLRFHNHMPHILCSAYLLGASDAHLRDVYDEEAKVLDPWEPSPAEVTQDDWRTYLGDRRYQRAFVDFFEDSLAMRHNYNWKKVAEEYLFGGKEPMVNCLIGGLGHPLIHLGYAFEMDNKEIGMESLGLAATEYNFFHKFMDDPSYTRPSPLKSLSPLELLTQMSNDQRVRELFKEPGFQNLGTLFEDHEDLVMEYWNAWSLDNPKKQFQKSQEAAVSLLVATVPPRNTFIQLLCCPSSHDKPCLYAIFKCPKIDPDYVKPTDVNGKQWDYVENKALTGAYSTDAHFVKAVRAIKEASRTWGDVHEHYLASAVRFVDDFEGWVY</sequence>
<dbReference type="Proteomes" id="UP000481858">
    <property type="component" value="Unassembled WGS sequence"/>
</dbReference>
<evidence type="ECO:0000313" key="3">
    <source>
        <dbReference type="Proteomes" id="UP000481858"/>
    </source>
</evidence>
<dbReference type="InterPro" id="IPR025337">
    <property type="entry name" value="Questin_oxidase-like"/>
</dbReference>
<dbReference type="InParanoid" id="A0A7C8IQA5"/>
<name>A0A7C8IQA5_9PEZI</name>
<gene>
    <name evidence="2" type="ORF">GQX73_g4955</name>
</gene>
<dbReference type="GO" id="GO:0016491">
    <property type="term" value="F:oxidoreductase activity"/>
    <property type="evidence" value="ECO:0007669"/>
    <property type="project" value="UniProtKB-KW"/>
</dbReference>
<dbReference type="PANTHER" id="PTHR35870:SF6">
    <property type="entry name" value="MGS207 PROTEIN"/>
    <property type="match status" value="1"/>
</dbReference>
<keyword evidence="1" id="KW-0560">Oxidoreductase</keyword>
<comment type="caution">
    <text evidence="2">The sequence shown here is derived from an EMBL/GenBank/DDBJ whole genome shotgun (WGS) entry which is preliminary data.</text>
</comment>
<dbReference type="Pfam" id="PF14027">
    <property type="entry name" value="Questin_oxidase"/>
    <property type="match status" value="1"/>
</dbReference>
<proteinExistence type="predicted"/>
<reference evidence="2 3" key="1">
    <citation type="submission" date="2019-12" db="EMBL/GenBank/DDBJ databases">
        <title>Draft genome sequence of the ascomycete Xylaria multiplex DSM 110363.</title>
        <authorList>
            <person name="Buettner E."/>
            <person name="Kellner H."/>
        </authorList>
    </citation>
    <scope>NUCLEOTIDE SEQUENCE [LARGE SCALE GENOMIC DNA]</scope>
    <source>
        <strain evidence="2 3">DSM 110363</strain>
    </source>
</reference>
<keyword evidence="3" id="KW-1185">Reference proteome</keyword>
<evidence type="ECO:0000313" key="2">
    <source>
        <dbReference type="EMBL" id="KAF2968580.1"/>
    </source>
</evidence>
<dbReference type="OrthoDB" id="10265971at2759"/>
<dbReference type="PANTHER" id="PTHR35870">
    <property type="entry name" value="PROTEIN, PUTATIVE (AFU_ORTHOLOGUE AFUA_5G03330)-RELATED"/>
    <property type="match status" value="1"/>
</dbReference>